<gene>
    <name evidence="5" type="ORF">VFH_I147960</name>
</gene>
<feature type="compositionally biased region" description="Basic and acidic residues" evidence="3">
    <location>
        <begin position="606"/>
        <end position="617"/>
    </location>
</feature>
<dbReference type="AlphaFoldDB" id="A0AAV0ZCK3"/>
<organism evidence="5 6">
    <name type="scientific">Vicia faba</name>
    <name type="common">Broad bean</name>
    <name type="synonym">Faba vulgaris</name>
    <dbReference type="NCBI Taxonomy" id="3906"/>
    <lineage>
        <taxon>Eukaryota</taxon>
        <taxon>Viridiplantae</taxon>
        <taxon>Streptophyta</taxon>
        <taxon>Embryophyta</taxon>
        <taxon>Tracheophyta</taxon>
        <taxon>Spermatophyta</taxon>
        <taxon>Magnoliopsida</taxon>
        <taxon>eudicotyledons</taxon>
        <taxon>Gunneridae</taxon>
        <taxon>Pentapetalae</taxon>
        <taxon>rosids</taxon>
        <taxon>fabids</taxon>
        <taxon>Fabales</taxon>
        <taxon>Fabaceae</taxon>
        <taxon>Papilionoideae</taxon>
        <taxon>50 kb inversion clade</taxon>
        <taxon>NPAAA clade</taxon>
        <taxon>Hologalegina</taxon>
        <taxon>IRL clade</taxon>
        <taxon>Fabeae</taxon>
        <taxon>Vicia</taxon>
    </lineage>
</organism>
<evidence type="ECO:0000256" key="2">
    <source>
        <dbReference type="SAM" id="Coils"/>
    </source>
</evidence>
<keyword evidence="6" id="KW-1185">Reference proteome</keyword>
<dbReference type="SUPFAM" id="SSF75471">
    <property type="entry name" value="YhbY-like"/>
    <property type="match status" value="1"/>
</dbReference>
<feature type="compositionally biased region" description="Basic residues" evidence="3">
    <location>
        <begin position="401"/>
        <end position="411"/>
    </location>
</feature>
<feature type="compositionally biased region" description="Basic and acidic residues" evidence="3">
    <location>
        <begin position="454"/>
        <end position="471"/>
    </location>
</feature>
<reference evidence="5 6" key="1">
    <citation type="submission" date="2023-01" db="EMBL/GenBank/DDBJ databases">
        <authorList>
            <person name="Kreplak J."/>
        </authorList>
    </citation>
    <scope>NUCLEOTIDE SEQUENCE [LARGE SCALE GENOMIC DNA]</scope>
</reference>
<dbReference type="Pfam" id="PF01985">
    <property type="entry name" value="CRS1_YhbY"/>
    <property type="match status" value="1"/>
</dbReference>
<dbReference type="Gene3D" id="3.30.110.60">
    <property type="entry name" value="YhbY-like"/>
    <property type="match status" value="1"/>
</dbReference>
<feature type="compositionally biased region" description="Basic and acidic residues" evidence="3">
    <location>
        <begin position="412"/>
        <end position="425"/>
    </location>
</feature>
<dbReference type="SMART" id="SM01103">
    <property type="entry name" value="CRS1_YhbY"/>
    <property type="match status" value="1"/>
</dbReference>
<feature type="region of interest" description="Disordered" evidence="3">
    <location>
        <begin position="498"/>
        <end position="517"/>
    </location>
</feature>
<feature type="domain" description="CRM" evidence="4">
    <location>
        <begin position="148"/>
        <end position="232"/>
    </location>
</feature>
<dbReference type="GO" id="GO:0003723">
    <property type="term" value="F:RNA binding"/>
    <property type="evidence" value="ECO:0007669"/>
    <property type="project" value="UniProtKB-KW"/>
</dbReference>
<dbReference type="Proteomes" id="UP001157006">
    <property type="component" value="Chromosome 1S"/>
</dbReference>
<keyword evidence="1" id="KW-0694">RNA-binding</keyword>
<evidence type="ECO:0000313" key="6">
    <source>
        <dbReference type="Proteomes" id="UP001157006"/>
    </source>
</evidence>
<dbReference type="InterPro" id="IPR001890">
    <property type="entry name" value="RNA-binding_CRM"/>
</dbReference>
<accession>A0AAV0ZCK3</accession>
<evidence type="ECO:0000313" key="5">
    <source>
        <dbReference type="EMBL" id="CAI8594567.1"/>
    </source>
</evidence>
<keyword evidence="2" id="KW-0175">Coiled coil</keyword>
<feature type="compositionally biased region" description="Polar residues" evidence="3">
    <location>
        <begin position="594"/>
        <end position="603"/>
    </location>
</feature>
<protein>
    <recommendedName>
        <fullName evidence="4">CRM domain-containing protein</fullName>
    </recommendedName>
</protein>
<sequence>MFSIRNLQKHCSFKPFSSFLQLQPNPFRNVVVPLGQGIEQRNIDDDKVSFYCCVKRLDLLNGWLYRTMSTTRGRSMRSKVERRMQKESGKTLREIRRAKKLKKKLMTEEERLVYNLKRAKKKIALLLQKLKKYDLPELPPPRHDPELFTPEQLQAYKKIGFKNKNYVPVGVRGVFGGVVQNMHLHWKFHETVQVCCDNFPKEKIKEMASMLARLSGGIVLNVHNVKTIIMFRGRNYRQPKNLIPINTLTKRKALFKARFEQALESQKLNIKKIEQELRRMGVNPEDPTAMASIQRVASTFFNAIDKKEGSPYVFRGDKPSVIEPNEGLEESDPSADSDQEELDRFIADIEDAADKEYEEEEAKEKEEFGRLRYWNREEYGGRFRRSDDSINDNYDGEVRGSRARQPIHPKYRTNDSDNEENAHFDNDDEDDDDEWHSGSIVDDIDNDNNSDGSDEARGRFNESRGRGERKNNVCIGKSQVNGGPSKHSEAKFMRNMAIQGSESEGMLSEVENAMWESDKEENNWVHLKRASSGNYKSSSSDDDEHNDQLKSNKNNHNSFNAQKSVRGRTKSESTDVFSGSEEWMSKSDGEEDSSTSLNNSNIVKSDINKKRSPKVADEAWDSD</sequence>
<feature type="region of interest" description="Disordered" evidence="3">
    <location>
        <begin position="525"/>
        <end position="623"/>
    </location>
</feature>
<feature type="compositionally biased region" description="Acidic residues" evidence="3">
    <location>
        <begin position="326"/>
        <end position="340"/>
    </location>
</feature>
<dbReference type="PANTHER" id="PTHR31426:SF4">
    <property type="entry name" value="CRM-DOMAIN CONTAINING FACTOR CFM9, MITOCHONDRIAL"/>
    <property type="match status" value="1"/>
</dbReference>
<feature type="compositionally biased region" description="Polar residues" evidence="3">
    <location>
        <begin position="549"/>
        <end position="563"/>
    </location>
</feature>
<feature type="coiled-coil region" evidence="2">
    <location>
        <begin position="256"/>
        <end position="283"/>
    </location>
</feature>
<dbReference type="InterPro" id="IPR040286">
    <property type="entry name" value="At3g25440-like"/>
</dbReference>
<dbReference type="EMBL" id="OX451735">
    <property type="protein sequence ID" value="CAI8594567.1"/>
    <property type="molecule type" value="Genomic_DNA"/>
</dbReference>
<feature type="region of interest" description="Disordered" evidence="3">
    <location>
        <begin position="384"/>
        <end position="488"/>
    </location>
</feature>
<proteinExistence type="predicted"/>
<evidence type="ECO:0000259" key="4">
    <source>
        <dbReference type="SMART" id="SM01103"/>
    </source>
</evidence>
<dbReference type="InterPro" id="IPR035920">
    <property type="entry name" value="YhbY-like_sf"/>
</dbReference>
<name>A0AAV0ZCK3_VICFA</name>
<evidence type="ECO:0000256" key="1">
    <source>
        <dbReference type="ARBA" id="ARBA00022884"/>
    </source>
</evidence>
<feature type="region of interest" description="Disordered" evidence="3">
    <location>
        <begin position="313"/>
        <end position="340"/>
    </location>
</feature>
<dbReference type="PANTHER" id="PTHR31426">
    <property type="entry name" value="GROUP II INTRON SPLICING FACTOR CRS1-LIKE"/>
    <property type="match status" value="1"/>
</dbReference>
<evidence type="ECO:0000256" key="3">
    <source>
        <dbReference type="SAM" id="MobiDB-lite"/>
    </source>
</evidence>